<dbReference type="InterPro" id="IPR043987">
    <property type="entry name" value="CCZ1/INTU/HSP4_longin_1"/>
</dbReference>
<gene>
    <name evidence="3" type="ORF">Ae201684_000084</name>
</gene>
<keyword evidence="4" id="KW-1185">Reference proteome</keyword>
<reference evidence="3 4" key="1">
    <citation type="submission" date="2019-07" db="EMBL/GenBank/DDBJ databases">
        <title>Genomics analysis of Aphanomyces spp. identifies a new class of oomycete effector associated with host adaptation.</title>
        <authorList>
            <person name="Gaulin E."/>
        </authorList>
    </citation>
    <scope>NUCLEOTIDE SEQUENCE [LARGE SCALE GENOMIC DNA]</scope>
    <source>
        <strain evidence="3 4">ATCC 201684</strain>
    </source>
</reference>
<accession>A0A6G0XY04</accession>
<dbReference type="VEuPathDB" id="FungiDB:AeMF1_011466"/>
<comment type="similarity">
    <text evidence="1">Belongs to the CCZ1 family.</text>
</comment>
<organism evidence="3 4">
    <name type="scientific">Aphanomyces euteiches</name>
    <dbReference type="NCBI Taxonomy" id="100861"/>
    <lineage>
        <taxon>Eukaryota</taxon>
        <taxon>Sar</taxon>
        <taxon>Stramenopiles</taxon>
        <taxon>Oomycota</taxon>
        <taxon>Saprolegniomycetes</taxon>
        <taxon>Saprolegniales</taxon>
        <taxon>Verrucalvaceae</taxon>
        <taxon>Aphanomyces</taxon>
    </lineage>
</organism>
<sequence length="560" mass="62350">MEVLVWHEALGSDDDAATEIESAARILYFSPPKSTQEQLRVLQLLQGVHAFATSFDQKNELPSTTSMTHVELKSMYYCMAKVEKQVWIALGSSTASETQSDSIETVLRDMYSAFRQFHGGITWYLTRQSKDYADQLVDAGISNGMDLLKQLAVCRKSIRKKSQLIAKVEHDKDSEEGDAAALELAKLQAWEAELVASSPIPQLQQQFDNFLPVYLHAMDFTHLNSFHGMDGIHYFPNDTKVHMAGHLLSQTLRLEVPAVKHCAVFARGQLVSSDLDSRALYVLYKFLRLRELHGYTRGRKEATTPWLENKSTDAFDPIWATKQTYIDCGCCLPKQRLSAKNLFAEAILSSTNVKEIQGFQCNDGSFSFDPHGALWSQPVFDLDHDGPSSLNAVLYRDGPCVVLCLVQADLLTSALISKLGDRFRQDSHARAIAQELHPSPPRSYSSAYVHINRLTHEVQAQAMGKTNSSSIPNRYWAAGLSPSLLACVDSVRHDHLSSLDPDTLDIFTKTTTDGWIVSRRSGSVGRELLVLVDGKAADTIADLSVQMTALVHKSFDATFM</sequence>
<evidence type="ECO:0000313" key="4">
    <source>
        <dbReference type="Proteomes" id="UP000481153"/>
    </source>
</evidence>
<dbReference type="GO" id="GO:0035658">
    <property type="term" value="C:Mon1-Ccz1 complex"/>
    <property type="evidence" value="ECO:0007669"/>
    <property type="project" value="InterPro"/>
</dbReference>
<evidence type="ECO:0000259" key="2">
    <source>
        <dbReference type="Pfam" id="PF19031"/>
    </source>
</evidence>
<protein>
    <recommendedName>
        <fullName evidence="2">CCZ1/INTU/HSP4 first Longin domain-containing protein</fullName>
    </recommendedName>
</protein>
<feature type="domain" description="CCZ1/INTU/HSP4 first Longin" evidence="2">
    <location>
        <begin position="18"/>
        <end position="119"/>
    </location>
</feature>
<dbReference type="GO" id="GO:0016192">
    <property type="term" value="P:vesicle-mediated transport"/>
    <property type="evidence" value="ECO:0007669"/>
    <property type="project" value="InterPro"/>
</dbReference>
<dbReference type="Pfam" id="PF19031">
    <property type="entry name" value="Intu_longin_1"/>
    <property type="match status" value="1"/>
</dbReference>
<dbReference type="PANTHER" id="PTHR13056:SF0">
    <property type="entry name" value="VACUOLAR FUSION PROTEIN CCZ1 HOMOLOG-RELATED"/>
    <property type="match status" value="1"/>
</dbReference>
<comment type="caution">
    <text evidence="3">The sequence shown here is derived from an EMBL/GenBank/DDBJ whole genome shotgun (WGS) entry which is preliminary data.</text>
</comment>
<evidence type="ECO:0000313" key="3">
    <source>
        <dbReference type="EMBL" id="KAF0745631.1"/>
    </source>
</evidence>
<dbReference type="EMBL" id="VJMJ01000001">
    <property type="protein sequence ID" value="KAF0745631.1"/>
    <property type="molecule type" value="Genomic_DNA"/>
</dbReference>
<dbReference type="AlphaFoldDB" id="A0A6G0XY04"/>
<name>A0A6G0XY04_9STRA</name>
<proteinExistence type="inferred from homology"/>
<dbReference type="Proteomes" id="UP000481153">
    <property type="component" value="Unassembled WGS sequence"/>
</dbReference>
<dbReference type="PANTHER" id="PTHR13056">
    <property type="entry name" value="VACUOLAR FUSION PROTEIN CCZ1 HOMOLOG-RELATED"/>
    <property type="match status" value="1"/>
</dbReference>
<dbReference type="InterPro" id="IPR013176">
    <property type="entry name" value="Ccz1"/>
</dbReference>
<evidence type="ECO:0000256" key="1">
    <source>
        <dbReference type="ARBA" id="ARBA00005352"/>
    </source>
</evidence>